<comment type="caution">
    <text evidence="2">The sequence shown here is derived from an EMBL/GenBank/DDBJ whole genome shotgun (WGS) entry which is preliminary data.</text>
</comment>
<dbReference type="Proteomes" id="UP000252915">
    <property type="component" value="Unassembled WGS sequence"/>
</dbReference>
<dbReference type="Gene3D" id="3.30.70.100">
    <property type="match status" value="1"/>
</dbReference>
<reference evidence="2 3" key="1">
    <citation type="journal article" date="2018" name="Microbiome">
        <title>Fine metagenomic profile of the Mediterranean stratified and mixed water columns revealed by assembly and recruitment.</title>
        <authorList>
            <person name="Haro-Moreno J.M."/>
            <person name="Lopez-Perez M."/>
            <person name="De La Torre J.R."/>
            <person name="Picazo A."/>
            <person name="Camacho A."/>
            <person name="Rodriguez-Valera F."/>
        </authorList>
    </citation>
    <scope>NUCLEOTIDE SEQUENCE [LARGE SCALE GENOMIC DNA]</scope>
    <source>
        <strain evidence="2">MED-G78</strain>
    </source>
</reference>
<gene>
    <name evidence="2" type="ORF">DBW92_03135</name>
</gene>
<keyword evidence="1" id="KW-1133">Transmembrane helix</keyword>
<name>A0A368C4Z5_9GAMM</name>
<accession>A0A368C4Z5</accession>
<dbReference type="EMBL" id="QOPI01000015">
    <property type="protein sequence ID" value="RCL44475.1"/>
    <property type="molecule type" value="Genomic_DNA"/>
</dbReference>
<keyword evidence="1" id="KW-0812">Transmembrane</keyword>
<feature type="transmembrane region" description="Helical" evidence="1">
    <location>
        <begin position="183"/>
        <end position="204"/>
    </location>
</feature>
<evidence type="ECO:0000256" key="1">
    <source>
        <dbReference type="SAM" id="Phobius"/>
    </source>
</evidence>
<keyword evidence="1" id="KW-0472">Membrane</keyword>
<organism evidence="2 3">
    <name type="scientific">SAR86 cluster bacterium</name>
    <dbReference type="NCBI Taxonomy" id="2030880"/>
    <lineage>
        <taxon>Bacteria</taxon>
        <taxon>Pseudomonadati</taxon>
        <taxon>Pseudomonadota</taxon>
        <taxon>Gammaproteobacteria</taxon>
        <taxon>SAR86 cluster</taxon>
    </lineage>
</organism>
<dbReference type="AlphaFoldDB" id="A0A368C4Z5"/>
<sequence>MRVWIVLGVIYGLFFTWYTDLGGKLSDDEIQSYISQLQNNTKQDNLPAEGAERLLTNMTKFMEEDTGKQFLMVNIIDMSENPTFNDGTSSDQSADELMNKYMEHMYPELFKRASHPVYVGNAISNSVDIVGIANAEVWERAVLMRYKSRRAFMEIIANPEILGEHKYKIAAVNKTIAFPAESAIFFGDVRLIFGLILLIIGLLVRSRARK</sequence>
<protein>
    <submittedName>
        <fullName evidence="2">Uncharacterized protein</fullName>
    </submittedName>
</protein>
<evidence type="ECO:0000313" key="3">
    <source>
        <dbReference type="Proteomes" id="UP000252915"/>
    </source>
</evidence>
<evidence type="ECO:0000313" key="2">
    <source>
        <dbReference type="EMBL" id="RCL44475.1"/>
    </source>
</evidence>
<proteinExistence type="predicted"/>